<accession>A0ABU8YM05</accession>
<dbReference type="InterPro" id="IPR022742">
    <property type="entry name" value="Hydrolase_4"/>
</dbReference>
<keyword evidence="2" id="KW-0472">Membrane</keyword>
<comment type="caution">
    <text evidence="4">The sequence shown here is derived from an EMBL/GenBank/DDBJ whole genome shotgun (WGS) entry which is preliminary data.</text>
</comment>
<evidence type="ECO:0000256" key="1">
    <source>
        <dbReference type="SAM" id="MobiDB-lite"/>
    </source>
</evidence>
<evidence type="ECO:0000256" key="2">
    <source>
        <dbReference type="SAM" id="Phobius"/>
    </source>
</evidence>
<proteinExistence type="predicted"/>
<dbReference type="EMBL" id="JBBLXS010000120">
    <property type="protein sequence ID" value="MEK0185449.1"/>
    <property type="molecule type" value="Genomic_DNA"/>
</dbReference>
<dbReference type="Gene3D" id="3.40.50.1820">
    <property type="entry name" value="alpha/beta hydrolase"/>
    <property type="match status" value="1"/>
</dbReference>
<keyword evidence="2" id="KW-1133">Transmembrane helix</keyword>
<reference evidence="4 5" key="1">
    <citation type="journal article" date="2020" name="Harmful Algae">
        <title>Molecular and morphological characterization of a novel dihydroanatoxin-a producing Microcoleus species (cyanobacteria) from the Russian River, California, USA.</title>
        <authorList>
            <person name="Conklin K.Y."/>
            <person name="Stancheva R."/>
            <person name="Otten T.G."/>
            <person name="Fadness R."/>
            <person name="Boyer G.L."/>
            <person name="Read B."/>
            <person name="Zhang X."/>
            <person name="Sheath R.G."/>
        </authorList>
    </citation>
    <scope>NUCLEOTIDE SEQUENCE [LARGE SCALE GENOMIC DNA]</scope>
    <source>
        <strain evidence="4 5">PTRS2</strain>
    </source>
</reference>
<dbReference type="PANTHER" id="PTHR12277">
    <property type="entry name" value="ALPHA/BETA HYDROLASE DOMAIN-CONTAINING PROTEIN"/>
    <property type="match status" value="1"/>
</dbReference>
<name>A0ABU8YM05_9CYAN</name>
<evidence type="ECO:0000259" key="3">
    <source>
        <dbReference type="Pfam" id="PF12146"/>
    </source>
</evidence>
<evidence type="ECO:0000313" key="5">
    <source>
        <dbReference type="Proteomes" id="UP001384579"/>
    </source>
</evidence>
<dbReference type="InterPro" id="IPR029058">
    <property type="entry name" value="AB_hydrolase_fold"/>
</dbReference>
<dbReference type="GO" id="GO:0016787">
    <property type="term" value="F:hydrolase activity"/>
    <property type="evidence" value="ECO:0007669"/>
    <property type="project" value="UniProtKB-KW"/>
</dbReference>
<feature type="domain" description="Serine aminopeptidase S33" evidence="3">
    <location>
        <begin position="133"/>
        <end position="243"/>
    </location>
</feature>
<dbReference type="Proteomes" id="UP001384579">
    <property type="component" value="Unassembled WGS sequence"/>
</dbReference>
<dbReference type="Pfam" id="PF12146">
    <property type="entry name" value="Hydrolase_4"/>
    <property type="match status" value="2"/>
</dbReference>
<dbReference type="PANTHER" id="PTHR12277:SF81">
    <property type="entry name" value="PROTEIN ABHD13"/>
    <property type="match status" value="1"/>
</dbReference>
<dbReference type="RefSeq" id="WP_340521218.1">
    <property type="nucleotide sequence ID" value="NZ_JBBLXS010000120.1"/>
</dbReference>
<feature type="transmembrane region" description="Helical" evidence="2">
    <location>
        <begin position="12"/>
        <end position="33"/>
    </location>
</feature>
<protein>
    <submittedName>
        <fullName evidence="4">Alpha/beta fold hydrolase</fullName>
    </submittedName>
</protein>
<feature type="domain" description="Serine aminopeptidase S33" evidence="3">
    <location>
        <begin position="267"/>
        <end position="316"/>
    </location>
</feature>
<feature type="region of interest" description="Disordered" evidence="1">
    <location>
        <begin position="85"/>
        <end position="119"/>
    </location>
</feature>
<dbReference type="SUPFAM" id="SSF53474">
    <property type="entry name" value="alpha/beta-Hydrolases"/>
    <property type="match status" value="1"/>
</dbReference>
<gene>
    <name evidence="4" type="ORF">WMG39_11420</name>
</gene>
<keyword evidence="2" id="KW-0812">Transmembrane</keyword>
<evidence type="ECO:0000313" key="4">
    <source>
        <dbReference type="EMBL" id="MEK0185449.1"/>
    </source>
</evidence>
<keyword evidence="4" id="KW-0378">Hydrolase</keyword>
<organism evidence="4 5">
    <name type="scientific">Microcoleus anatoxicus PTRS2</name>
    <dbReference type="NCBI Taxonomy" id="2705321"/>
    <lineage>
        <taxon>Bacteria</taxon>
        <taxon>Bacillati</taxon>
        <taxon>Cyanobacteriota</taxon>
        <taxon>Cyanophyceae</taxon>
        <taxon>Oscillatoriophycideae</taxon>
        <taxon>Oscillatoriales</taxon>
        <taxon>Microcoleaceae</taxon>
        <taxon>Microcoleus</taxon>
        <taxon>Microcoleus anatoxicus</taxon>
    </lineage>
</organism>
<keyword evidence="5" id="KW-1185">Reference proteome</keyword>
<sequence length="340" mass="37136">MNNLLVLILSKSFIGFGIFLAIAYSGACVYLFVAQGKFIFFPTQAISSTPKDFQLKYQDVVLPISSKTGAAESVHGWWIPTSDTPPSPPLARGGVRKSVPLNNDKPVSPSPVPPLHKEGSTPVPPLYKGGLGGVVLYLHGNGLNVGANVEHANRFHRLGMSVFLIDYRGYGKSQGEFPTESQVYEDAQLAMDYLVKQRGINPKQIYIYGHSLGGAIAIDLAVRNPEAAGLIVEGSFTSAREMVDFQSGVYRIFPIDLLLRQRFDSIAKVDRLEMPVLFIHGTADTVVPVAMSKKLFDAAPQPKQLYIVPDAGHNNLADFAGAEYLEKISNFFQQGNTIKH</sequence>